<sequence>MRVGIIGIGNMGLAMALNLRERGIALTVRDLRSGPETIAHTAGAVIAASPAALAESVDVVITVVGTGEETREVLLGADGVATIDGNGRAVLICSTIAPDDVAHCAEHLSRAGWKTLDAPISGGPARARAGSMSMMLGGDPALITALEPLLALLAEPRFVIGPHAGDGAKAKLVNNLLAAIHLTAAGEAFALAEQLGLNPKTVLDVVCASSGQSWMAADRIPRALDGDFAPRAHTRILTKDIGLALDCARAVDQAATLGVAAQTILQRTCNLGWAEEDDAAVLKACRPGST</sequence>
<evidence type="ECO:0000313" key="7">
    <source>
        <dbReference type="Proteomes" id="UP000319502"/>
    </source>
</evidence>
<name>A0A557QCA6_9RHOO</name>
<dbReference type="InterPro" id="IPR008927">
    <property type="entry name" value="6-PGluconate_DH-like_C_sf"/>
</dbReference>
<evidence type="ECO:0000256" key="1">
    <source>
        <dbReference type="ARBA" id="ARBA00023002"/>
    </source>
</evidence>
<dbReference type="Pfam" id="PF14833">
    <property type="entry name" value="NAD_binding_11"/>
    <property type="match status" value="1"/>
</dbReference>
<protein>
    <submittedName>
        <fullName evidence="6">NAD(P)-dependent oxidoreductase</fullName>
    </submittedName>
</protein>
<dbReference type="InterPro" id="IPR015815">
    <property type="entry name" value="HIBADH-related"/>
</dbReference>
<dbReference type="InterPro" id="IPR013328">
    <property type="entry name" value="6PGD_dom2"/>
</dbReference>
<evidence type="ECO:0000259" key="5">
    <source>
        <dbReference type="Pfam" id="PF14833"/>
    </source>
</evidence>
<dbReference type="InterPro" id="IPR006115">
    <property type="entry name" value="6PGDH_NADP-bd"/>
</dbReference>
<accession>A0A557QCA6</accession>
<keyword evidence="1" id="KW-0560">Oxidoreductase</keyword>
<dbReference type="PANTHER" id="PTHR43060">
    <property type="entry name" value="3-HYDROXYISOBUTYRATE DEHYDROGENASE-LIKE 1, MITOCHONDRIAL-RELATED"/>
    <property type="match status" value="1"/>
</dbReference>
<dbReference type="PIRSF" id="PIRSF000103">
    <property type="entry name" value="HIBADH"/>
    <property type="match status" value="1"/>
</dbReference>
<dbReference type="PANTHER" id="PTHR43060:SF15">
    <property type="entry name" value="3-HYDROXYISOBUTYRATE DEHYDROGENASE-LIKE 1, MITOCHONDRIAL-RELATED"/>
    <property type="match status" value="1"/>
</dbReference>
<organism evidence="6 7">
    <name type="scientific">Denitromonas halophila</name>
    <dbReference type="NCBI Taxonomy" id="1629404"/>
    <lineage>
        <taxon>Bacteria</taxon>
        <taxon>Pseudomonadati</taxon>
        <taxon>Pseudomonadota</taxon>
        <taxon>Betaproteobacteria</taxon>
        <taxon>Rhodocyclales</taxon>
        <taxon>Zoogloeaceae</taxon>
        <taxon>Denitromonas</taxon>
    </lineage>
</organism>
<dbReference type="EMBL" id="VMNK01000030">
    <property type="protein sequence ID" value="TVO50559.1"/>
    <property type="molecule type" value="Genomic_DNA"/>
</dbReference>
<proteinExistence type="predicted"/>
<dbReference type="GO" id="GO:0051287">
    <property type="term" value="F:NAD binding"/>
    <property type="evidence" value="ECO:0007669"/>
    <property type="project" value="InterPro"/>
</dbReference>
<dbReference type="SUPFAM" id="SSF48179">
    <property type="entry name" value="6-phosphogluconate dehydrogenase C-terminal domain-like"/>
    <property type="match status" value="1"/>
</dbReference>
<dbReference type="InterPro" id="IPR029154">
    <property type="entry name" value="HIBADH-like_NADP-bd"/>
</dbReference>
<dbReference type="InterPro" id="IPR036291">
    <property type="entry name" value="NAD(P)-bd_dom_sf"/>
</dbReference>
<dbReference type="Gene3D" id="3.40.50.720">
    <property type="entry name" value="NAD(P)-binding Rossmann-like Domain"/>
    <property type="match status" value="1"/>
</dbReference>
<dbReference type="AlphaFoldDB" id="A0A557QCA6"/>
<dbReference type="RefSeq" id="WP_144311373.1">
    <property type="nucleotide sequence ID" value="NZ_VMNK01000030.1"/>
</dbReference>
<dbReference type="GO" id="GO:0050661">
    <property type="term" value="F:NADP binding"/>
    <property type="evidence" value="ECO:0007669"/>
    <property type="project" value="InterPro"/>
</dbReference>
<feature type="active site" evidence="3">
    <location>
        <position position="171"/>
    </location>
</feature>
<evidence type="ECO:0000256" key="2">
    <source>
        <dbReference type="ARBA" id="ARBA00023027"/>
    </source>
</evidence>
<reference evidence="6 7" key="1">
    <citation type="submission" date="2019-07" db="EMBL/GenBank/DDBJ databases">
        <title>The pathways for chlorine oxyanion respiration interact through the shared metabolite chlorate.</title>
        <authorList>
            <person name="Barnum T.P."/>
            <person name="Cheng Y."/>
            <person name="Hill K.A."/>
            <person name="Lucas L.N."/>
            <person name="Carlson H.K."/>
            <person name="Coates J.D."/>
        </authorList>
    </citation>
    <scope>NUCLEOTIDE SEQUENCE [LARGE SCALE GENOMIC DNA]</scope>
    <source>
        <strain evidence="6 7">SFB-3</strain>
    </source>
</reference>
<evidence type="ECO:0000313" key="6">
    <source>
        <dbReference type="EMBL" id="TVO50559.1"/>
    </source>
</evidence>
<dbReference type="OrthoDB" id="9786703at2"/>
<evidence type="ECO:0000256" key="3">
    <source>
        <dbReference type="PIRSR" id="PIRSR000103-1"/>
    </source>
</evidence>
<feature type="domain" description="3-hydroxyisobutyrate dehydrogenase-like NAD-binding" evidence="5">
    <location>
        <begin position="165"/>
        <end position="284"/>
    </location>
</feature>
<dbReference type="SUPFAM" id="SSF51735">
    <property type="entry name" value="NAD(P)-binding Rossmann-fold domains"/>
    <property type="match status" value="1"/>
</dbReference>
<dbReference type="Gene3D" id="1.10.1040.10">
    <property type="entry name" value="N-(1-d-carboxylethyl)-l-norvaline Dehydrogenase, domain 2"/>
    <property type="match status" value="1"/>
</dbReference>
<comment type="caution">
    <text evidence="6">The sequence shown here is derived from an EMBL/GenBank/DDBJ whole genome shotgun (WGS) entry which is preliminary data.</text>
</comment>
<keyword evidence="7" id="KW-1185">Reference proteome</keyword>
<feature type="domain" description="6-phosphogluconate dehydrogenase NADP-binding" evidence="4">
    <location>
        <begin position="2"/>
        <end position="161"/>
    </location>
</feature>
<dbReference type="Proteomes" id="UP000319502">
    <property type="component" value="Unassembled WGS sequence"/>
</dbReference>
<dbReference type="Pfam" id="PF03446">
    <property type="entry name" value="NAD_binding_2"/>
    <property type="match status" value="1"/>
</dbReference>
<keyword evidence="2" id="KW-0520">NAD</keyword>
<dbReference type="GO" id="GO:0016491">
    <property type="term" value="F:oxidoreductase activity"/>
    <property type="evidence" value="ECO:0007669"/>
    <property type="project" value="UniProtKB-KW"/>
</dbReference>
<gene>
    <name evidence="6" type="ORF">FHP91_20895</name>
</gene>
<evidence type="ECO:0000259" key="4">
    <source>
        <dbReference type="Pfam" id="PF03446"/>
    </source>
</evidence>